<feature type="compositionally biased region" description="Polar residues" evidence="12">
    <location>
        <begin position="284"/>
        <end position="295"/>
    </location>
</feature>
<dbReference type="InterPro" id="IPR029063">
    <property type="entry name" value="SAM-dependent_MTases_sf"/>
</dbReference>
<evidence type="ECO:0000256" key="3">
    <source>
        <dbReference type="ARBA" id="ARBA00022679"/>
    </source>
</evidence>
<evidence type="ECO:0000256" key="8">
    <source>
        <dbReference type="ARBA" id="ARBA00039099"/>
    </source>
</evidence>
<evidence type="ECO:0000256" key="7">
    <source>
        <dbReference type="ARBA" id="ARBA00022884"/>
    </source>
</evidence>
<keyword evidence="16" id="KW-1185">Reference proteome</keyword>
<evidence type="ECO:0000256" key="5">
    <source>
        <dbReference type="ARBA" id="ARBA00022694"/>
    </source>
</evidence>
<evidence type="ECO:0000256" key="4">
    <source>
        <dbReference type="ARBA" id="ARBA00022691"/>
    </source>
</evidence>
<evidence type="ECO:0000313" key="16">
    <source>
        <dbReference type="Proteomes" id="UP000092461"/>
    </source>
</evidence>
<dbReference type="EMBL" id="GITU01009488">
    <property type="protein sequence ID" value="MBC1178191.1"/>
    <property type="molecule type" value="Transcribed_RNA"/>
</dbReference>
<keyword evidence="5 11" id="KW-0819">tRNA processing</keyword>
<evidence type="ECO:0000256" key="11">
    <source>
        <dbReference type="PROSITE-ProRule" id="PRU00958"/>
    </source>
</evidence>
<keyword evidence="4 11" id="KW-0949">S-adenosyl-L-methionine</keyword>
<evidence type="ECO:0000256" key="10">
    <source>
        <dbReference type="ARBA" id="ARBA00074266"/>
    </source>
</evidence>
<reference evidence="16" key="1">
    <citation type="submission" date="2012-05" db="EMBL/GenBank/DDBJ databases">
        <title>Whole Genome Assembly of Lutzomyia longipalpis.</title>
        <authorList>
            <person name="Richards S."/>
            <person name="Qu C."/>
            <person name="Dillon R."/>
            <person name="Worley K."/>
            <person name="Scherer S."/>
            <person name="Batterton M."/>
            <person name="Taylor A."/>
            <person name="Hawes A."/>
            <person name="Hernandez B."/>
            <person name="Kovar C."/>
            <person name="Mandapat C."/>
            <person name="Pham C."/>
            <person name="Qu C."/>
            <person name="Jing C."/>
            <person name="Bess C."/>
            <person name="Bandaranaike D."/>
            <person name="Ngo D."/>
            <person name="Ongeri F."/>
            <person name="Arias F."/>
            <person name="Lara F."/>
            <person name="Weissenberger G."/>
            <person name="Kamau G."/>
            <person name="Han H."/>
            <person name="Shen H."/>
            <person name="Dinh H."/>
            <person name="Khalil I."/>
            <person name="Jones J."/>
            <person name="Shafer J."/>
            <person name="Jayaseelan J."/>
            <person name="Quiroz J."/>
            <person name="Blankenburg K."/>
            <person name="Nguyen L."/>
            <person name="Jackson L."/>
            <person name="Francisco L."/>
            <person name="Tang L.-Y."/>
            <person name="Pu L.-L."/>
            <person name="Perales L."/>
            <person name="Lorensuhewa L."/>
            <person name="Munidasa M."/>
            <person name="Coyle M."/>
            <person name="Taylor M."/>
            <person name="Puazo M."/>
            <person name="Firestine M."/>
            <person name="Scheel M."/>
            <person name="Javaid M."/>
            <person name="Wang M."/>
            <person name="Li M."/>
            <person name="Tabassum N."/>
            <person name="Saada N."/>
            <person name="Osuji N."/>
            <person name="Aqrawi P."/>
            <person name="Fu Q."/>
            <person name="Thornton R."/>
            <person name="Raj R."/>
            <person name="Goodspeed R."/>
            <person name="Mata R."/>
            <person name="Najjar R."/>
            <person name="Gubbala S."/>
            <person name="Lee S."/>
            <person name="Denson S."/>
            <person name="Patil S."/>
            <person name="Macmil S."/>
            <person name="Qi S."/>
            <person name="Matskevitch T."/>
            <person name="Palculict T."/>
            <person name="Mathew T."/>
            <person name="Vee V."/>
            <person name="Velamala V."/>
            <person name="Korchina V."/>
            <person name="Cai W."/>
            <person name="Liu W."/>
            <person name="Dai W."/>
            <person name="Zou X."/>
            <person name="Zhu Y."/>
            <person name="Zhang Y."/>
            <person name="Wu Y.-Q."/>
            <person name="Xin Y."/>
            <person name="Nazarath L."/>
            <person name="Kovar C."/>
            <person name="Han Y."/>
            <person name="Muzny D."/>
            <person name="Gibbs R."/>
        </authorList>
    </citation>
    <scope>NUCLEOTIDE SEQUENCE [LARGE SCALE GENOMIC DNA]</scope>
    <source>
        <strain evidence="16">Jacobina</strain>
    </source>
</reference>
<dbReference type="GO" id="GO:0000049">
    <property type="term" value="F:tRNA binding"/>
    <property type="evidence" value="ECO:0007669"/>
    <property type="project" value="UniProtKB-UniRule"/>
</dbReference>
<comment type="similarity">
    <text evidence="11">Belongs to the class I-like SAM-binding methyltransferase superfamily. Trm1 family.</text>
</comment>
<keyword evidence="6" id="KW-0677">Repeat</keyword>
<keyword evidence="2 11" id="KW-0489">Methyltransferase</keyword>
<sequence length="894" mass="99221">MPNQQLPSDECISSSDTNESNFSSDSRASSANSHNHLQIINEYANFLPEEPLYEPIVLPTEPSLEELLHQVTGTRRLDTVQELKLRVISHLTSLQRIHSFVPCLISLNLDGSIIHSLRDLGCHLNLKQLNVSRCGLRTLDGTSCLMTLEELFADGNFIEFVEPCYNIPTLTTLSLKDNRIADTDSIGFLSLCPKLRNLNLAGNPVAQLNNYRERIKESIPQLRILDGVTLYPERCGSSTSSECYSSSLTSPEESLAVENADFFSPEEALDKFDVEPPVARPATAGSSENRSSSGIVSGAPVCGNIISMIRRRRKPAWGESEGSSESSSSRDSPQLLGKSFPMQLPQSSVDLELGVCGTSQASTSREQDTTTENLLAAARKWRQNHQRTKASIQRISSARISVLVLSTFSRLFWEESVARSGDEDEFAGVAGTKCDKGMRILEALAATGLRSIRYAKEVPGIREIIANDLSRKAVQDIRENVERNGVKELVTPHEEDALMVMYTNMRPQKRFTVIDLDPYGCPTRFLDAAVQSVMDGGMLLVTATDMAVLAGNSPESCYVKYGAISLKSRACHEMAIRILLKSIESHATQYGRFIKPMLSISADFYIRVFVRIFTSPVQCRKSTSKQSHVFQCTGCESFTLQPLGVLKPNPTEKNPTQVKYALPTGPSVDSTCTHCGFRHHLGGPIWSDPIHDAAFVDKLLDNLQEAPYSNLGTSRRLLGQLTVIQEELPDVPLYYSVDKLCSTIRVVTMPVLKFRSALLHAGYRVSYSHAHKNSLKTDAPNRVLWDILRCWAEKNPINPERLQEGTPVKAILAQKSQNSYEFDIVHPQANPESRRNCLSRFPENPTANWGPGTRATLMIGGTTMTKSARNQNKTKRPREDDKDPVQDLKVLKNS</sequence>
<dbReference type="Proteomes" id="UP000092461">
    <property type="component" value="Unassembled WGS sequence"/>
</dbReference>
<reference evidence="15" key="3">
    <citation type="submission" date="2020-05" db="UniProtKB">
        <authorList>
            <consortium name="EnsemblMetazoa"/>
        </authorList>
    </citation>
    <scope>IDENTIFICATION</scope>
    <source>
        <strain evidence="15">Jacobina</strain>
    </source>
</reference>
<feature type="compositionally biased region" description="Low complexity" evidence="12">
    <location>
        <begin position="13"/>
        <end position="30"/>
    </location>
</feature>
<dbReference type="InterPro" id="IPR032675">
    <property type="entry name" value="LRR_dom_sf"/>
</dbReference>
<dbReference type="InterPro" id="IPR003603">
    <property type="entry name" value="U2A'_phosphoprotein32A_C"/>
</dbReference>
<name>A0A1B0GL17_LUTLO</name>
<reference evidence="14" key="2">
    <citation type="journal article" date="2020" name="BMC">
        <title>Leishmania infection induces a limited differential gene expression in the sand fly midgut.</title>
        <authorList>
            <person name="Coutinho-Abreu I.V."/>
            <person name="Serafim T.D."/>
            <person name="Meneses C."/>
            <person name="Kamhawi S."/>
            <person name="Oliveira F."/>
            <person name="Valenzuela J.G."/>
        </authorList>
    </citation>
    <scope>NUCLEOTIDE SEQUENCE</scope>
    <source>
        <strain evidence="14">Jacobina</strain>
        <tissue evidence="14">Midgut</tissue>
    </source>
</reference>
<dbReference type="InterPro" id="IPR002905">
    <property type="entry name" value="Trm1"/>
</dbReference>
<evidence type="ECO:0000256" key="2">
    <source>
        <dbReference type="ARBA" id="ARBA00022603"/>
    </source>
</evidence>
<evidence type="ECO:0000256" key="9">
    <source>
        <dbReference type="ARBA" id="ARBA00051897"/>
    </source>
</evidence>
<dbReference type="FunFam" id="3.40.50.150:FF:000051">
    <property type="entry name" value="tRNA (guanine(26)-N(2))-dimethyltransferase"/>
    <property type="match status" value="1"/>
</dbReference>
<keyword evidence="7 11" id="KW-0694">RNA-binding</keyword>
<evidence type="ECO:0000256" key="1">
    <source>
        <dbReference type="ARBA" id="ARBA00022555"/>
    </source>
</evidence>
<dbReference type="InterPro" id="IPR042296">
    <property type="entry name" value="tRNA_met_Trm1_C"/>
</dbReference>
<dbReference type="AlphaFoldDB" id="A0A1B0GL17"/>
<dbReference type="Pfam" id="PF14580">
    <property type="entry name" value="LRR_9"/>
    <property type="match status" value="1"/>
</dbReference>
<dbReference type="EC" id="2.1.1.216" evidence="8"/>
<feature type="region of interest" description="Disordered" evidence="12">
    <location>
        <begin position="313"/>
        <end position="341"/>
    </location>
</feature>
<dbReference type="EMBL" id="AJWK01034055">
    <property type="status" value="NOT_ANNOTATED_CDS"/>
    <property type="molecule type" value="Genomic_DNA"/>
</dbReference>
<feature type="compositionally biased region" description="Basic and acidic residues" evidence="12">
    <location>
        <begin position="877"/>
        <end position="894"/>
    </location>
</feature>
<dbReference type="NCBIfam" id="TIGR00308">
    <property type="entry name" value="TRM1"/>
    <property type="match status" value="1"/>
</dbReference>
<dbReference type="GO" id="GO:0005634">
    <property type="term" value="C:nucleus"/>
    <property type="evidence" value="ECO:0007669"/>
    <property type="project" value="TreeGrafter"/>
</dbReference>
<feature type="region of interest" description="Disordered" evidence="12">
    <location>
        <begin position="273"/>
        <end position="296"/>
    </location>
</feature>
<dbReference type="PROSITE" id="PS51450">
    <property type="entry name" value="LRR"/>
    <property type="match status" value="1"/>
</dbReference>
<dbReference type="PROSITE" id="PS51626">
    <property type="entry name" value="SAM_MT_TRM1"/>
    <property type="match status" value="1"/>
</dbReference>
<evidence type="ECO:0000259" key="13">
    <source>
        <dbReference type="SMART" id="SM00446"/>
    </source>
</evidence>
<keyword evidence="1 11" id="KW-0820">tRNA-binding</keyword>
<dbReference type="Gene3D" id="3.80.10.10">
    <property type="entry name" value="Ribonuclease Inhibitor"/>
    <property type="match status" value="1"/>
</dbReference>
<dbReference type="VEuPathDB" id="VectorBase:LLOJ009776"/>
<dbReference type="Pfam" id="PF02005">
    <property type="entry name" value="TRM"/>
    <property type="match status" value="1"/>
</dbReference>
<dbReference type="PANTHER" id="PTHR10631">
    <property type="entry name" value="N 2 ,N 2 -DIMETHYLGUANOSINE TRNA METHYLTRANSFERASE"/>
    <property type="match status" value="1"/>
</dbReference>
<proteinExistence type="inferred from homology"/>
<feature type="compositionally biased region" description="Low complexity" evidence="12">
    <location>
        <begin position="318"/>
        <end position="329"/>
    </location>
</feature>
<dbReference type="SUPFAM" id="SSF53335">
    <property type="entry name" value="S-adenosyl-L-methionine-dependent methyltransferases"/>
    <property type="match status" value="1"/>
</dbReference>
<keyword evidence="3 11" id="KW-0808">Transferase</keyword>
<dbReference type="Gene3D" id="3.30.56.70">
    <property type="entry name" value="N2,N2-dimethylguanosine tRNA methyltransferase, C-terminal domain"/>
    <property type="match status" value="1"/>
</dbReference>
<dbReference type="Gene3D" id="3.40.50.150">
    <property type="entry name" value="Vaccinia Virus protein VP39"/>
    <property type="match status" value="1"/>
</dbReference>
<feature type="domain" description="U2A'/phosphoprotein 32 family A C-terminal" evidence="13">
    <location>
        <begin position="208"/>
        <end position="226"/>
    </location>
</feature>
<dbReference type="EnsemblMetazoa" id="LLOJ009776-RA">
    <property type="protein sequence ID" value="LLOJ009776-PA"/>
    <property type="gene ID" value="LLOJ009776"/>
</dbReference>
<organism evidence="15 16">
    <name type="scientific">Lutzomyia longipalpis</name>
    <name type="common">Sand fly</name>
    <dbReference type="NCBI Taxonomy" id="7200"/>
    <lineage>
        <taxon>Eukaryota</taxon>
        <taxon>Metazoa</taxon>
        <taxon>Ecdysozoa</taxon>
        <taxon>Arthropoda</taxon>
        <taxon>Hexapoda</taxon>
        <taxon>Insecta</taxon>
        <taxon>Pterygota</taxon>
        <taxon>Neoptera</taxon>
        <taxon>Endopterygota</taxon>
        <taxon>Diptera</taxon>
        <taxon>Nematocera</taxon>
        <taxon>Psychodoidea</taxon>
        <taxon>Psychodidae</taxon>
        <taxon>Lutzomyia</taxon>
        <taxon>Lutzomyia</taxon>
    </lineage>
</organism>
<dbReference type="SUPFAM" id="SSF52058">
    <property type="entry name" value="L domain-like"/>
    <property type="match status" value="1"/>
</dbReference>
<dbReference type="FunFam" id="3.30.56.70:FF:000001">
    <property type="entry name" value="tRNA (guanine(26)-N(2))-dimethyltransferase"/>
    <property type="match status" value="1"/>
</dbReference>
<evidence type="ECO:0000313" key="15">
    <source>
        <dbReference type="EnsemblMetazoa" id="LLOJ009776-PA"/>
    </source>
</evidence>
<dbReference type="VEuPathDB" id="VectorBase:LLONM1_010260"/>
<feature type="compositionally biased region" description="Polar residues" evidence="12">
    <location>
        <begin position="862"/>
        <end position="871"/>
    </location>
</feature>
<dbReference type="VEuPathDB" id="VectorBase:LLONM1_008924"/>
<protein>
    <recommendedName>
        <fullName evidence="10">tRNA (guanine(26)-N(2))-dimethyltransferase</fullName>
        <ecNumber evidence="8">2.1.1.216</ecNumber>
    </recommendedName>
</protein>
<dbReference type="GO" id="GO:0002940">
    <property type="term" value="P:tRNA N2-guanine methylation"/>
    <property type="evidence" value="ECO:0007669"/>
    <property type="project" value="TreeGrafter"/>
</dbReference>
<evidence type="ECO:0000256" key="12">
    <source>
        <dbReference type="SAM" id="MobiDB-lite"/>
    </source>
</evidence>
<dbReference type="PANTHER" id="PTHR10631:SF3">
    <property type="entry name" value="TRNA (GUANINE(26)-N(2))-DIMETHYLTRANSFERASE"/>
    <property type="match status" value="1"/>
</dbReference>
<dbReference type="GO" id="GO:0160104">
    <property type="term" value="F:tRNA (guanine(26)-N2)-dimethyltransferase activity"/>
    <property type="evidence" value="ECO:0007669"/>
    <property type="project" value="UniProtKB-EC"/>
</dbReference>
<feature type="region of interest" description="Disordered" evidence="12">
    <location>
        <begin position="1"/>
        <end position="30"/>
    </location>
</feature>
<dbReference type="InterPro" id="IPR001611">
    <property type="entry name" value="Leu-rich_rpt"/>
</dbReference>
<feature type="region of interest" description="Disordered" evidence="12">
    <location>
        <begin position="862"/>
        <end position="894"/>
    </location>
</feature>
<accession>A0A1B0GL17</accession>
<dbReference type="SMART" id="SM00446">
    <property type="entry name" value="LRRcap"/>
    <property type="match status" value="1"/>
</dbReference>
<evidence type="ECO:0000256" key="6">
    <source>
        <dbReference type="ARBA" id="ARBA00022737"/>
    </source>
</evidence>
<evidence type="ECO:0000313" key="14">
    <source>
        <dbReference type="EMBL" id="MBC1178191.1"/>
    </source>
</evidence>
<comment type="catalytic activity">
    <reaction evidence="9">
        <text>guanosine(26) in tRNA + 2 S-adenosyl-L-methionine = N(2)-dimethylguanosine(26) in tRNA + 2 S-adenosyl-L-homocysteine + 2 H(+)</text>
        <dbReference type="Rhea" id="RHEA:43140"/>
        <dbReference type="Rhea" id="RHEA-COMP:10359"/>
        <dbReference type="Rhea" id="RHEA-COMP:10360"/>
        <dbReference type="ChEBI" id="CHEBI:15378"/>
        <dbReference type="ChEBI" id="CHEBI:57856"/>
        <dbReference type="ChEBI" id="CHEBI:59789"/>
        <dbReference type="ChEBI" id="CHEBI:74269"/>
        <dbReference type="ChEBI" id="CHEBI:74513"/>
        <dbReference type="EC" id="2.1.1.216"/>
    </reaction>
</comment>